<dbReference type="InterPro" id="IPR023093">
    <property type="entry name" value="ScpA-like_C"/>
</dbReference>
<dbReference type="InterPro" id="IPR036390">
    <property type="entry name" value="WH_DNA-bd_sf"/>
</dbReference>
<dbReference type="PANTHER" id="PTHR12585">
    <property type="entry name" value="SCC1 / RAD21 FAMILY MEMBER"/>
    <property type="match status" value="1"/>
</dbReference>
<evidence type="ECO:0000256" key="1">
    <source>
        <dbReference type="ARBA" id="ARBA00004123"/>
    </source>
</evidence>
<keyword evidence="4" id="KW-0131">Cell cycle</keyword>
<dbReference type="AlphaFoldDB" id="A0ABD1L9R7"/>
<keyword evidence="4" id="KW-0498">Mitosis</keyword>
<keyword evidence="6" id="KW-0539">Nucleus</keyword>
<evidence type="ECO:0000259" key="10">
    <source>
        <dbReference type="Pfam" id="PF04825"/>
    </source>
</evidence>
<keyword evidence="5" id="KW-0159">Chromosome partition</keyword>
<evidence type="ECO:0000256" key="8">
    <source>
        <dbReference type="SAM" id="MobiDB-lite"/>
    </source>
</evidence>
<evidence type="ECO:0000259" key="9">
    <source>
        <dbReference type="Pfam" id="PF04824"/>
    </source>
</evidence>
<evidence type="ECO:0000256" key="4">
    <source>
        <dbReference type="ARBA" id="ARBA00022776"/>
    </source>
</evidence>
<keyword evidence="12" id="KW-1185">Reference proteome</keyword>
<evidence type="ECO:0000256" key="2">
    <source>
        <dbReference type="ARBA" id="ARBA00009870"/>
    </source>
</evidence>
<sequence>MLRAKFFRQGSDSLRTAAFFFNKIKRAQVLDTDISSTVDNILQDEVNVVSYGVLGYLLLGVVRIYSKKVEYVLHDCEVLIKINKFVINTEDIALVETLRMSVTIPDRLELDAFELEDIPEDAVGGHIAAPEEITLKEVVSRTEGFGLLSHEKFEEFDVGESTCSFDHHIVENVRLYQLLMDIEVFPQKSPLGLMESRDICQSNIFSLNEPMNFDSSSLRAELEKESTDLSGQNKQIIEDWSVKHIVPCKDEIHEESSRISQEEPIDINMFSIREKEHVLPIETFNESHQVNTDQNSTKETSSSLCKMNQEIIGVHEARIFKESIEKPQNEKSYEKECVCHENSFVDHEIREEIIEGSVEKHDNKGNLMFQEQVSLEDERLSVIPPKSINPEASPQSKFQVDLVGRQKQGATTSESMFISTPAMRERPHFSRKRKVVFYDKRVVMSNEVLKESIRDASDLVSDRRKSHITVNTVRRESFIASLPNRFYEPLHPCSSKLQLLFSNKDMKIPDSLRIVETLENLDVSESQTVVSPDPIAGILPTPCQCPDVSESQASGSPEHIAASSPHENIEIEQSLERNEVLNLMDEEINSCVTETSELCGWSGRTRKVASYLHTSFLHRKEQRDEDVVNFSEVFGGQTRKESAKLFYEILVLKSTGYVDVEQKEAYGDIAIFQLPKLDLTF</sequence>
<dbReference type="GO" id="GO:0051301">
    <property type="term" value="P:cell division"/>
    <property type="evidence" value="ECO:0007669"/>
    <property type="project" value="UniProtKB-KW"/>
</dbReference>
<dbReference type="InterPro" id="IPR039781">
    <property type="entry name" value="Rad21/Rec8-like"/>
</dbReference>
<dbReference type="InterPro" id="IPR006909">
    <property type="entry name" value="Rad21/Rec8_C_eu"/>
</dbReference>
<dbReference type="GO" id="GO:0007059">
    <property type="term" value="P:chromosome segregation"/>
    <property type="evidence" value="ECO:0007669"/>
    <property type="project" value="UniProtKB-KW"/>
</dbReference>
<reference evidence="11 12" key="1">
    <citation type="submission" date="2024-08" db="EMBL/GenBank/DDBJ databases">
        <title>Insights into the chromosomal genome structure of Flemingia macrophylla.</title>
        <authorList>
            <person name="Ding Y."/>
            <person name="Zhao Y."/>
            <person name="Bi W."/>
            <person name="Wu M."/>
            <person name="Zhao G."/>
            <person name="Gong Y."/>
            <person name="Li W."/>
            <person name="Zhang P."/>
        </authorList>
    </citation>
    <scope>NUCLEOTIDE SEQUENCE [LARGE SCALE GENOMIC DNA]</scope>
    <source>
        <strain evidence="11">DYQJB</strain>
        <tissue evidence="11">Leaf</tissue>
    </source>
</reference>
<evidence type="ECO:0000256" key="5">
    <source>
        <dbReference type="ARBA" id="ARBA00022829"/>
    </source>
</evidence>
<comment type="subunit">
    <text evidence="7">Component of the cohesin complex.</text>
</comment>
<dbReference type="SUPFAM" id="SSF46785">
    <property type="entry name" value="Winged helix' DNA-binding domain"/>
    <property type="match status" value="1"/>
</dbReference>
<dbReference type="InterPro" id="IPR006910">
    <property type="entry name" value="Rad21_Rec8_N"/>
</dbReference>
<name>A0ABD1L9R7_9FABA</name>
<feature type="domain" description="Rad21/Rec8-like protein C-terminal eukaryotic" evidence="9">
    <location>
        <begin position="625"/>
        <end position="675"/>
    </location>
</feature>
<dbReference type="EMBL" id="JBGMDY010000010">
    <property type="protein sequence ID" value="KAL2320265.1"/>
    <property type="molecule type" value="Genomic_DNA"/>
</dbReference>
<dbReference type="PANTHER" id="PTHR12585:SF73">
    <property type="entry name" value="SISTER CHROMATID COHESION 1 PROTEIN 2"/>
    <property type="match status" value="1"/>
</dbReference>
<evidence type="ECO:0000256" key="6">
    <source>
        <dbReference type="ARBA" id="ARBA00023242"/>
    </source>
</evidence>
<evidence type="ECO:0000313" key="11">
    <source>
        <dbReference type="EMBL" id="KAL2320265.1"/>
    </source>
</evidence>
<comment type="subcellular location">
    <subcellularLocation>
        <location evidence="1">Nucleus</location>
    </subcellularLocation>
</comment>
<dbReference type="GO" id="GO:0005634">
    <property type="term" value="C:nucleus"/>
    <property type="evidence" value="ECO:0007669"/>
    <property type="project" value="UniProtKB-SubCell"/>
</dbReference>
<gene>
    <name evidence="11" type="ORF">Fmac_029234</name>
</gene>
<evidence type="ECO:0000256" key="7">
    <source>
        <dbReference type="ARBA" id="ARBA00064543"/>
    </source>
</evidence>
<feature type="domain" description="Rad21/Rec8-like protein N-terminal" evidence="10">
    <location>
        <begin position="18"/>
        <end position="89"/>
    </location>
</feature>
<protein>
    <recommendedName>
        <fullName evidence="13">Sister chromatid cohesion 1 protein 2</fullName>
    </recommendedName>
</protein>
<evidence type="ECO:0008006" key="13">
    <source>
        <dbReference type="Google" id="ProtNLM"/>
    </source>
</evidence>
<dbReference type="Proteomes" id="UP001603857">
    <property type="component" value="Unassembled WGS sequence"/>
</dbReference>
<dbReference type="FunFam" id="1.10.10.580:FF:000002">
    <property type="entry name" value="Sister chromatid cohesion 1 protein 4"/>
    <property type="match status" value="1"/>
</dbReference>
<accession>A0ABD1L9R7</accession>
<evidence type="ECO:0000256" key="3">
    <source>
        <dbReference type="ARBA" id="ARBA00022618"/>
    </source>
</evidence>
<dbReference type="CDD" id="cd21793">
    <property type="entry name" value="Rad21_Rec8_M_AtSYN1-like"/>
    <property type="match status" value="1"/>
</dbReference>
<comment type="similarity">
    <text evidence="2">Belongs to the rad21 family.</text>
</comment>
<keyword evidence="3" id="KW-0132">Cell division</keyword>
<dbReference type="Pfam" id="PF04825">
    <property type="entry name" value="Rad21_Rec8_N"/>
    <property type="match status" value="1"/>
</dbReference>
<comment type="caution">
    <text evidence="11">The sequence shown here is derived from an EMBL/GenBank/DDBJ whole genome shotgun (WGS) entry which is preliminary data.</text>
</comment>
<evidence type="ECO:0000313" key="12">
    <source>
        <dbReference type="Proteomes" id="UP001603857"/>
    </source>
</evidence>
<organism evidence="11 12">
    <name type="scientific">Flemingia macrophylla</name>
    <dbReference type="NCBI Taxonomy" id="520843"/>
    <lineage>
        <taxon>Eukaryota</taxon>
        <taxon>Viridiplantae</taxon>
        <taxon>Streptophyta</taxon>
        <taxon>Embryophyta</taxon>
        <taxon>Tracheophyta</taxon>
        <taxon>Spermatophyta</taxon>
        <taxon>Magnoliopsida</taxon>
        <taxon>eudicotyledons</taxon>
        <taxon>Gunneridae</taxon>
        <taxon>Pentapetalae</taxon>
        <taxon>rosids</taxon>
        <taxon>fabids</taxon>
        <taxon>Fabales</taxon>
        <taxon>Fabaceae</taxon>
        <taxon>Papilionoideae</taxon>
        <taxon>50 kb inversion clade</taxon>
        <taxon>NPAAA clade</taxon>
        <taxon>indigoferoid/millettioid clade</taxon>
        <taxon>Phaseoleae</taxon>
        <taxon>Flemingia</taxon>
    </lineage>
</organism>
<dbReference type="Pfam" id="PF04824">
    <property type="entry name" value="Rad21_Rec8"/>
    <property type="match status" value="1"/>
</dbReference>
<feature type="region of interest" description="Disordered" evidence="8">
    <location>
        <begin position="546"/>
        <end position="569"/>
    </location>
</feature>
<proteinExistence type="inferred from homology"/>
<dbReference type="Gene3D" id="1.10.10.580">
    <property type="entry name" value="Structural maintenance of chromosome 1. Chain E"/>
    <property type="match status" value="1"/>
</dbReference>